<keyword evidence="2" id="KW-1185">Reference proteome</keyword>
<reference evidence="1" key="1">
    <citation type="journal article" date="2023" name="PLoS Negl. Trop. Dis.">
        <title>A genome sequence for Biomphalaria pfeifferi, the major vector snail for the human-infecting parasite Schistosoma mansoni.</title>
        <authorList>
            <person name="Bu L."/>
            <person name="Lu L."/>
            <person name="Laidemitt M.R."/>
            <person name="Zhang S.M."/>
            <person name="Mutuku M."/>
            <person name="Mkoji G."/>
            <person name="Steinauer M."/>
            <person name="Loker E.S."/>
        </authorList>
    </citation>
    <scope>NUCLEOTIDE SEQUENCE</scope>
    <source>
        <strain evidence="1">KasaAsao</strain>
    </source>
</reference>
<dbReference type="Proteomes" id="UP001233172">
    <property type="component" value="Unassembled WGS sequence"/>
</dbReference>
<dbReference type="EMBL" id="JASAOG010000460">
    <property type="protein sequence ID" value="KAK0039327.1"/>
    <property type="molecule type" value="Genomic_DNA"/>
</dbReference>
<dbReference type="PANTHER" id="PTHR43135:SF3">
    <property type="entry name" value="ALPHA-D-RIBOSE 1-METHYLPHOSPHONATE 5-TRIPHOSPHATE DIPHOSPHATASE"/>
    <property type="match status" value="1"/>
</dbReference>
<comment type="caution">
    <text evidence="1">The sequence shown here is derived from an EMBL/GenBank/DDBJ whole genome shotgun (WGS) entry which is preliminary data.</text>
</comment>
<organism evidence="1 2">
    <name type="scientific">Biomphalaria pfeifferi</name>
    <name type="common">Bloodfluke planorb</name>
    <name type="synonym">Freshwater snail</name>
    <dbReference type="NCBI Taxonomy" id="112525"/>
    <lineage>
        <taxon>Eukaryota</taxon>
        <taxon>Metazoa</taxon>
        <taxon>Spiralia</taxon>
        <taxon>Lophotrochozoa</taxon>
        <taxon>Mollusca</taxon>
        <taxon>Gastropoda</taxon>
        <taxon>Heterobranchia</taxon>
        <taxon>Euthyneura</taxon>
        <taxon>Panpulmonata</taxon>
        <taxon>Hygrophila</taxon>
        <taxon>Lymnaeoidea</taxon>
        <taxon>Planorbidae</taxon>
        <taxon>Biomphalaria</taxon>
    </lineage>
</organism>
<dbReference type="InterPro" id="IPR032466">
    <property type="entry name" value="Metal_Hydrolase"/>
</dbReference>
<dbReference type="AlphaFoldDB" id="A0AAD8AN28"/>
<reference evidence="1" key="2">
    <citation type="submission" date="2023-04" db="EMBL/GenBank/DDBJ databases">
        <authorList>
            <person name="Bu L."/>
            <person name="Lu L."/>
            <person name="Laidemitt M.R."/>
            <person name="Zhang S.M."/>
            <person name="Mutuku M."/>
            <person name="Mkoji G."/>
            <person name="Steinauer M."/>
            <person name="Loker E.S."/>
        </authorList>
    </citation>
    <scope>NUCLEOTIDE SEQUENCE</scope>
    <source>
        <strain evidence="1">KasaAsao</strain>
        <tissue evidence="1">Whole Snail</tissue>
    </source>
</reference>
<proteinExistence type="predicted"/>
<dbReference type="SUPFAM" id="SSF51556">
    <property type="entry name" value="Metallo-dependent hydrolases"/>
    <property type="match status" value="1"/>
</dbReference>
<evidence type="ECO:0000313" key="1">
    <source>
        <dbReference type="EMBL" id="KAK0039327.1"/>
    </source>
</evidence>
<protein>
    <submittedName>
        <fullName evidence="1">Amidohydrolase family protein</fullName>
    </submittedName>
</protein>
<evidence type="ECO:0000313" key="2">
    <source>
        <dbReference type="Proteomes" id="UP001233172"/>
    </source>
</evidence>
<dbReference type="Gene3D" id="3.20.20.140">
    <property type="entry name" value="Metal-dependent hydrolases"/>
    <property type="match status" value="1"/>
</dbReference>
<dbReference type="PANTHER" id="PTHR43135">
    <property type="entry name" value="ALPHA-D-RIBOSE 1-METHYLPHOSPHONATE 5-TRIPHOSPHATE DIPHOSPHATASE"/>
    <property type="match status" value="1"/>
</dbReference>
<gene>
    <name evidence="1" type="ORF">Bpfe_031259</name>
</gene>
<accession>A0AAD8AN28</accession>
<dbReference type="InterPro" id="IPR051781">
    <property type="entry name" value="Metallo-dep_Hydrolase"/>
</dbReference>
<name>A0AAD8AN28_BIOPF</name>
<sequence>MRSKKADVAENEAYVFLDSKADVDKKWEKILASKPDIIKISLIEAENYEKYSLSGDTVNKGLSPEIAAYVVEKAHQAKLRVYAHIETASDFRIGLKIGVDGFTHAPDYGWNGSLETKPSDELTLQDIKRAARKKIVVIPTAQRGHLRHNGL</sequence>